<dbReference type="STRING" id="400727.A0A2T7P7M5"/>
<evidence type="ECO:0000259" key="11">
    <source>
        <dbReference type="PROSITE" id="PS50290"/>
    </source>
</evidence>
<dbReference type="GO" id="GO:0005765">
    <property type="term" value="C:lysosomal membrane"/>
    <property type="evidence" value="ECO:0007669"/>
    <property type="project" value="TreeGrafter"/>
</dbReference>
<comment type="subcellular location">
    <subcellularLocation>
        <location evidence="1">Cell membrane</location>
    </subcellularLocation>
    <subcellularLocation>
        <location evidence="9">Membrane</location>
        <topology evidence="9">Peripheral membrane protein</topology>
    </subcellularLocation>
</comment>
<keyword evidence="8 9" id="KW-0472">Membrane</keyword>
<dbReference type="GO" id="GO:0004430">
    <property type="term" value="F:1-phosphatidylinositol 4-kinase activity"/>
    <property type="evidence" value="ECO:0007669"/>
    <property type="project" value="UniProtKB-UniRule"/>
</dbReference>
<evidence type="ECO:0000256" key="10">
    <source>
        <dbReference type="SAM" id="MobiDB-lite"/>
    </source>
</evidence>
<reference evidence="12 13" key="1">
    <citation type="submission" date="2018-04" db="EMBL/GenBank/DDBJ databases">
        <title>The genome of golden apple snail Pomacea canaliculata provides insight into stress tolerance and invasive adaptation.</title>
        <authorList>
            <person name="Liu C."/>
            <person name="Liu B."/>
            <person name="Ren Y."/>
            <person name="Zhang Y."/>
            <person name="Wang H."/>
            <person name="Li S."/>
            <person name="Jiang F."/>
            <person name="Yin L."/>
            <person name="Zhang G."/>
            <person name="Qian W."/>
            <person name="Fan W."/>
        </authorList>
    </citation>
    <scope>NUCLEOTIDE SEQUENCE [LARGE SCALE GENOMIC DNA]</scope>
    <source>
        <strain evidence="12">SZHN2017</strain>
        <tissue evidence="12">Muscle</tissue>
    </source>
</reference>
<comment type="catalytic activity">
    <reaction evidence="9">
        <text>a 1,2-diacyl-sn-glycero-3-phospho-(1D-myo-inositol) + ATP = a 1,2-diacyl-sn-glycero-3-phospho-(1D-myo-inositol 4-phosphate) + ADP + H(+)</text>
        <dbReference type="Rhea" id="RHEA:19877"/>
        <dbReference type="ChEBI" id="CHEBI:15378"/>
        <dbReference type="ChEBI" id="CHEBI:30616"/>
        <dbReference type="ChEBI" id="CHEBI:57880"/>
        <dbReference type="ChEBI" id="CHEBI:58178"/>
        <dbReference type="ChEBI" id="CHEBI:456216"/>
        <dbReference type="EC" id="2.7.1.67"/>
    </reaction>
</comment>
<dbReference type="PROSITE" id="PS50290">
    <property type="entry name" value="PI3_4_KINASE_3"/>
    <property type="match status" value="1"/>
</dbReference>
<feature type="domain" description="PI3K/PI4K catalytic" evidence="11">
    <location>
        <begin position="97"/>
        <end position="433"/>
    </location>
</feature>
<keyword evidence="7 9" id="KW-0067">ATP-binding</keyword>
<dbReference type="InterPro" id="IPR000403">
    <property type="entry name" value="PI3/4_kinase_cat_dom"/>
</dbReference>
<keyword evidence="6 9" id="KW-0418">Kinase</keyword>
<dbReference type="GO" id="GO:0046854">
    <property type="term" value="P:phosphatidylinositol phosphate biosynthetic process"/>
    <property type="evidence" value="ECO:0007669"/>
    <property type="project" value="UniProtKB-UniRule"/>
</dbReference>
<organism evidence="12 13">
    <name type="scientific">Pomacea canaliculata</name>
    <name type="common">Golden apple snail</name>
    <dbReference type="NCBI Taxonomy" id="400727"/>
    <lineage>
        <taxon>Eukaryota</taxon>
        <taxon>Metazoa</taxon>
        <taxon>Spiralia</taxon>
        <taxon>Lophotrochozoa</taxon>
        <taxon>Mollusca</taxon>
        <taxon>Gastropoda</taxon>
        <taxon>Caenogastropoda</taxon>
        <taxon>Architaenioglossa</taxon>
        <taxon>Ampullarioidea</taxon>
        <taxon>Ampullariidae</taxon>
        <taxon>Pomacea</taxon>
    </lineage>
</organism>
<dbReference type="PANTHER" id="PTHR12865:SF1">
    <property type="entry name" value="PHOSPHATIDYLINOSITOL 4-KINASE TYPE 2"/>
    <property type="match status" value="1"/>
</dbReference>
<dbReference type="EC" id="2.7.1.67" evidence="9"/>
<evidence type="ECO:0000256" key="5">
    <source>
        <dbReference type="ARBA" id="ARBA00022741"/>
    </source>
</evidence>
<evidence type="ECO:0000256" key="4">
    <source>
        <dbReference type="ARBA" id="ARBA00022679"/>
    </source>
</evidence>
<gene>
    <name evidence="12" type="ORF">C0Q70_08660</name>
</gene>
<dbReference type="GO" id="GO:0005768">
    <property type="term" value="C:endosome"/>
    <property type="evidence" value="ECO:0007669"/>
    <property type="project" value="TreeGrafter"/>
</dbReference>
<dbReference type="InterPro" id="IPR039756">
    <property type="entry name" value="Lsb6/PI4K2"/>
</dbReference>
<protein>
    <recommendedName>
        <fullName evidence="9">Phosphatidylinositol 4-kinase type 2</fullName>
        <ecNumber evidence="9">2.7.1.67</ecNumber>
    </recommendedName>
</protein>
<name>A0A2T7P7M5_POMCA</name>
<comment type="caution">
    <text evidence="12">The sequence shown here is derived from an EMBL/GenBank/DDBJ whole genome shotgun (WGS) entry which is preliminary data.</text>
</comment>
<evidence type="ECO:0000256" key="9">
    <source>
        <dbReference type="RuleBase" id="RU367084"/>
    </source>
</evidence>
<comment type="similarity">
    <text evidence="2 9">Belongs to the PI3/PI4-kinase family. Type II PI4K subfamily.</text>
</comment>
<dbReference type="PANTHER" id="PTHR12865">
    <property type="entry name" value="PHOSPHATIDYLINOSITOL 4-KINASE TYPE-II"/>
    <property type="match status" value="1"/>
</dbReference>
<dbReference type="GO" id="GO:0005802">
    <property type="term" value="C:trans-Golgi network"/>
    <property type="evidence" value="ECO:0007669"/>
    <property type="project" value="TreeGrafter"/>
</dbReference>
<feature type="compositionally biased region" description="Basic and acidic residues" evidence="10">
    <location>
        <begin position="63"/>
        <end position="75"/>
    </location>
</feature>
<accession>A0A2T7P7M5</accession>
<evidence type="ECO:0000256" key="6">
    <source>
        <dbReference type="ARBA" id="ARBA00022777"/>
    </source>
</evidence>
<evidence type="ECO:0000256" key="3">
    <source>
        <dbReference type="ARBA" id="ARBA00022475"/>
    </source>
</evidence>
<dbReference type="Pfam" id="PF00454">
    <property type="entry name" value="PI3_PI4_kinase"/>
    <property type="match status" value="1"/>
</dbReference>
<dbReference type="GO" id="GO:0007030">
    <property type="term" value="P:Golgi organization"/>
    <property type="evidence" value="ECO:0007669"/>
    <property type="project" value="TreeGrafter"/>
</dbReference>
<evidence type="ECO:0000256" key="7">
    <source>
        <dbReference type="ARBA" id="ARBA00022840"/>
    </source>
</evidence>
<dbReference type="GO" id="GO:0005886">
    <property type="term" value="C:plasma membrane"/>
    <property type="evidence" value="ECO:0007669"/>
    <property type="project" value="UniProtKB-SubCell"/>
</dbReference>
<proteinExistence type="inferred from homology"/>
<dbReference type="Proteomes" id="UP000245119">
    <property type="component" value="Linkage Group LG5"/>
</dbReference>
<dbReference type="OrthoDB" id="3349449at2759"/>
<evidence type="ECO:0000256" key="2">
    <source>
        <dbReference type="ARBA" id="ARBA00008941"/>
    </source>
</evidence>
<dbReference type="AlphaFoldDB" id="A0A2T7P7M5"/>
<evidence type="ECO:0000313" key="13">
    <source>
        <dbReference type="Proteomes" id="UP000245119"/>
    </source>
</evidence>
<dbReference type="EMBL" id="PZQS01000005">
    <property type="protein sequence ID" value="PVD29409.1"/>
    <property type="molecule type" value="Genomic_DNA"/>
</dbReference>
<evidence type="ECO:0000256" key="1">
    <source>
        <dbReference type="ARBA" id="ARBA00004236"/>
    </source>
</evidence>
<keyword evidence="5 9" id="KW-0547">Nucleotide-binding</keyword>
<dbReference type="GO" id="GO:0007032">
    <property type="term" value="P:endosome organization"/>
    <property type="evidence" value="ECO:0007669"/>
    <property type="project" value="TreeGrafter"/>
</dbReference>
<keyword evidence="4 9" id="KW-0808">Transferase</keyword>
<keyword evidence="3" id="KW-1003">Cell membrane</keyword>
<dbReference type="GO" id="GO:0005524">
    <property type="term" value="F:ATP binding"/>
    <property type="evidence" value="ECO:0007669"/>
    <property type="project" value="UniProtKB-UniRule"/>
</dbReference>
<keyword evidence="13" id="KW-1185">Reference proteome</keyword>
<evidence type="ECO:0000256" key="8">
    <source>
        <dbReference type="ARBA" id="ARBA00023136"/>
    </source>
</evidence>
<evidence type="ECO:0000313" key="12">
    <source>
        <dbReference type="EMBL" id="PVD29409.1"/>
    </source>
</evidence>
<feature type="region of interest" description="Disordered" evidence="10">
    <location>
        <begin position="20"/>
        <end position="75"/>
    </location>
</feature>
<sequence length="457" mass="52446">MIDTDSDTALISVVEDMQADNQLGNSAHRTDSYQEYRANQPRSPTGGRGTGSGNKESSPLLGPKHDHDHHEHYWNSFPDDPRFEELVRQAEDAIENNVFPQRIYQGSSGSYFVKNVEHKIIGVFKPKDEEPYGQLNPKWTKWMHKLCCPCCFGRSCLVPNQGYLSEAGASLVDQKLQLNIVPKTKVVRLASETFNYSAIDRAKARTKKNIYAKVPSVGRRFNRIGLPPKVGSFQQFVVGYKDADFWLRRFDNEALPESTAKKFQLLFERLVVLDYIIRNTDRGNDNWLIKYETASAAAVTPETESTRDDGDWSIVSNPEISIAAIDNGLAFPFKHPDEWRAYPYHWAWLPQAKVPFSTDTQEQILPLLSDMNFVQDMCDDLYDLFKHDKGFDRHTFERQMSVMRGQILNLTQALKDGRSPVQLVQMPVVTVERSRMRQDTDIFTQSFSHRAPFFSWC</sequence>